<proteinExistence type="predicted"/>
<organism evidence="1 2">
    <name type="scientific">Leptospira borgpetersenii serovar Pomona str. 200901868</name>
    <dbReference type="NCBI Taxonomy" id="1192866"/>
    <lineage>
        <taxon>Bacteria</taxon>
        <taxon>Pseudomonadati</taxon>
        <taxon>Spirochaetota</taxon>
        <taxon>Spirochaetia</taxon>
        <taxon>Leptospirales</taxon>
        <taxon>Leptospiraceae</taxon>
        <taxon>Leptospira</taxon>
    </lineage>
</organism>
<name>M6WTP8_LEPBO</name>
<evidence type="ECO:0000313" key="2">
    <source>
        <dbReference type="Proteomes" id="UP000012159"/>
    </source>
</evidence>
<dbReference type="EMBL" id="AKWF02000005">
    <property type="protein sequence ID" value="EMO65153.1"/>
    <property type="molecule type" value="Genomic_DNA"/>
</dbReference>
<dbReference type="AlphaFoldDB" id="M6WTP8"/>
<dbReference type="Proteomes" id="UP000012159">
    <property type="component" value="Unassembled WGS sequence"/>
</dbReference>
<reference evidence="1 2" key="1">
    <citation type="submission" date="2013-01" db="EMBL/GenBank/DDBJ databases">
        <authorList>
            <person name="Harkins D.M."/>
            <person name="Durkin A.S."/>
            <person name="Brinkac L.M."/>
            <person name="Haft D.H."/>
            <person name="Selengut J.D."/>
            <person name="Sanka R."/>
            <person name="DePew J."/>
            <person name="Purushe J."/>
            <person name="Picardeau M."/>
            <person name="Werts C."/>
            <person name="Goarant C."/>
            <person name="Vinetz J.M."/>
            <person name="Sutton G.G."/>
            <person name="Nierman W.C."/>
            <person name="Fouts D.E."/>
        </authorList>
    </citation>
    <scope>NUCLEOTIDE SEQUENCE [LARGE SCALE GENOMIC DNA]</scope>
    <source>
        <strain evidence="1 2">200901868</strain>
    </source>
</reference>
<gene>
    <name evidence="1" type="ORF">LEP1GSC133_1562</name>
</gene>
<dbReference type="STRING" id="1192866.LEP1GSC133_1562"/>
<comment type="caution">
    <text evidence="1">The sequence shown here is derived from an EMBL/GenBank/DDBJ whole genome shotgun (WGS) entry which is preliminary data.</text>
</comment>
<sequence>MNRCKIFSIILILISMSLYSEKPNPDPPSEQTVMVDLYDYWI</sequence>
<protein>
    <submittedName>
        <fullName evidence="1">Uncharacterized protein</fullName>
    </submittedName>
</protein>
<evidence type="ECO:0000313" key="1">
    <source>
        <dbReference type="EMBL" id="EMO65153.1"/>
    </source>
</evidence>
<accession>M6WTP8</accession>